<organism evidence="3">
    <name type="scientific">Glycine max</name>
    <name type="common">Soybean</name>
    <name type="synonym">Glycine hispida</name>
    <dbReference type="NCBI Taxonomy" id="3847"/>
    <lineage>
        <taxon>Eukaryota</taxon>
        <taxon>Viridiplantae</taxon>
        <taxon>Streptophyta</taxon>
        <taxon>Embryophyta</taxon>
        <taxon>Tracheophyta</taxon>
        <taxon>Spermatophyta</taxon>
        <taxon>Magnoliopsida</taxon>
        <taxon>eudicotyledons</taxon>
        <taxon>Gunneridae</taxon>
        <taxon>Pentapetalae</taxon>
        <taxon>rosids</taxon>
        <taxon>fabids</taxon>
        <taxon>Fabales</taxon>
        <taxon>Fabaceae</taxon>
        <taxon>Papilionoideae</taxon>
        <taxon>50 kb inversion clade</taxon>
        <taxon>NPAAA clade</taxon>
        <taxon>indigoferoid/millettioid clade</taxon>
        <taxon>Phaseoleae</taxon>
        <taxon>Glycine</taxon>
        <taxon>Glycine subgen. Soja</taxon>
    </lineage>
</organism>
<dbReference type="InterPro" id="IPR032710">
    <property type="entry name" value="NTF2-like_dom_sf"/>
</dbReference>
<dbReference type="SUPFAM" id="SSF54427">
    <property type="entry name" value="NTF2-like"/>
    <property type="match status" value="1"/>
</dbReference>
<dbReference type="InterPro" id="IPR002075">
    <property type="entry name" value="NTF2_dom"/>
</dbReference>
<dbReference type="InterPro" id="IPR018222">
    <property type="entry name" value="Nuclear_transport_factor_2_euk"/>
</dbReference>
<dbReference type="Pfam" id="PF02136">
    <property type="entry name" value="NTF2"/>
    <property type="match status" value="1"/>
</dbReference>
<dbReference type="AlphaFoldDB" id="K7K8K7"/>
<protein>
    <recommendedName>
        <fullName evidence="2">NTF2 domain-containing protein</fullName>
    </recommendedName>
</protein>
<dbReference type="SMR" id="K7K8K7"/>
<dbReference type="PANTHER" id="PTHR12612">
    <property type="entry name" value="NUCLEAR TRANSPORT FACTOR 2"/>
    <property type="match status" value="1"/>
</dbReference>
<dbReference type="eggNOG" id="KOG2104">
    <property type="taxonomic scope" value="Eukaryota"/>
</dbReference>
<keyword evidence="1" id="KW-0539">Nucleus</keyword>
<dbReference type="Proteomes" id="UP000008827">
    <property type="component" value="Chromosome 2"/>
</dbReference>
<proteinExistence type="predicted"/>
<keyword evidence="1" id="KW-0963">Cytoplasm</keyword>
<dbReference type="CDD" id="cd00780">
    <property type="entry name" value="NTF2"/>
    <property type="match status" value="1"/>
</dbReference>
<dbReference type="InterPro" id="IPR045875">
    <property type="entry name" value="NTF2"/>
</dbReference>
<evidence type="ECO:0000313" key="3">
    <source>
        <dbReference type="EMBL" id="KRH71578.1"/>
    </source>
</evidence>
<dbReference type="Gramene" id="KRH71578">
    <property type="protein sequence ID" value="KRH71578"/>
    <property type="gene ID" value="GLYMA_02G156200"/>
</dbReference>
<evidence type="ECO:0000313" key="4">
    <source>
        <dbReference type="EnsemblPlants" id="KRH71578"/>
    </source>
</evidence>
<dbReference type="GO" id="GO:0051028">
    <property type="term" value="P:mRNA transport"/>
    <property type="evidence" value="ECO:0007669"/>
    <property type="project" value="UniProtKB-UniRule"/>
</dbReference>
<keyword evidence="5" id="KW-1185">Reference proteome</keyword>
<sequence>MDPNALAKAFMEHYYNTFDTSRSGLANLYQQSSMLTLKGQKIQGASNIVAKLTSFPFQQCHHSISSVNCGNLQITGKQHPLKLSQVLSLSVKEPCES</sequence>
<dbReference type="InParanoid" id="K7K8K7"/>
<dbReference type="GO" id="GO:0015031">
    <property type="term" value="P:protein transport"/>
    <property type="evidence" value="ECO:0007669"/>
    <property type="project" value="UniProtKB-KW"/>
</dbReference>
<accession>K7K8K7</accession>
<evidence type="ECO:0000256" key="1">
    <source>
        <dbReference type="RuleBase" id="RU369002"/>
    </source>
</evidence>
<feature type="domain" description="NTF2" evidence="2">
    <location>
        <begin position="6"/>
        <end position="68"/>
    </location>
</feature>
<keyword evidence="1" id="KW-0653">Protein transport</keyword>
<keyword evidence="1" id="KW-0813">Transport</keyword>
<name>K7K8K7_SOYBN</name>
<reference evidence="3 4" key="1">
    <citation type="journal article" date="2010" name="Nature">
        <title>Genome sequence of the palaeopolyploid soybean.</title>
        <authorList>
            <person name="Schmutz J."/>
            <person name="Cannon S.B."/>
            <person name="Schlueter J."/>
            <person name="Ma J."/>
            <person name="Mitros T."/>
            <person name="Nelson W."/>
            <person name="Hyten D.L."/>
            <person name="Song Q."/>
            <person name="Thelen J.J."/>
            <person name="Cheng J."/>
            <person name="Xu D."/>
            <person name="Hellsten U."/>
            <person name="May G.D."/>
            <person name="Yu Y."/>
            <person name="Sakurai T."/>
            <person name="Umezawa T."/>
            <person name="Bhattacharyya M.K."/>
            <person name="Sandhu D."/>
            <person name="Valliyodan B."/>
            <person name="Lindquist E."/>
            <person name="Peto M."/>
            <person name="Grant D."/>
            <person name="Shu S."/>
            <person name="Goodstein D."/>
            <person name="Barry K."/>
            <person name="Futrell-Griggs M."/>
            <person name="Abernathy B."/>
            <person name="Du J."/>
            <person name="Tian Z."/>
            <person name="Zhu L."/>
            <person name="Gill N."/>
            <person name="Joshi T."/>
            <person name="Libault M."/>
            <person name="Sethuraman A."/>
            <person name="Zhang X.-C."/>
            <person name="Shinozaki K."/>
            <person name="Nguyen H.T."/>
            <person name="Wing R.A."/>
            <person name="Cregan P."/>
            <person name="Specht J."/>
            <person name="Grimwood J."/>
            <person name="Rokhsar D."/>
            <person name="Stacey G."/>
            <person name="Shoemaker R.C."/>
            <person name="Jackson S.A."/>
        </authorList>
    </citation>
    <scope>NUCLEOTIDE SEQUENCE</scope>
    <source>
        <strain evidence="4">cv. Williams 82</strain>
        <tissue evidence="3">Callus</tissue>
    </source>
</reference>
<comment type="subcellular location">
    <subcellularLocation>
        <location evidence="1">Cytoplasm</location>
    </subcellularLocation>
    <subcellularLocation>
        <location evidence="1">Nucleus</location>
    </subcellularLocation>
</comment>
<dbReference type="EnsemblPlants" id="KRH71578">
    <property type="protein sequence ID" value="KRH71578"/>
    <property type="gene ID" value="GLYMA_02G156200"/>
</dbReference>
<evidence type="ECO:0000313" key="5">
    <source>
        <dbReference type="Proteomes" id="UP000008827"/>
    </source>
</evidence>
<dbReference type="STRING" id="3847.K7K8K7"/>
<dbReference type="GO" id="GO:0044613">
    <property type="term" value="C:nuclear pore central transport channel"/>
    <property type="evidence" value="ECO:0000318"/>
    <property type="project" value="GO_Central"/>
</dbReference>
<gene>
    <name evidence="3" type="ORF">GLYMA_02G156200</name>
</gene>
<reference evidence="4" key="2">
    <citation type="submission" date="2018-02" db="UniProtKB">
        <authorList>
            <consortium name="EnsemblPlants"/>
        </authorList>
    </citation>
    <scope>IDENTIFICATION</scope>
    <source>
        <strain evidence="4">Williams 82</strain>
    </source>
</reference>
<dbReference type="Gene3D" id="3.10.450.50">
    <property type="match status" value="1"/>
</dbReference>
<reference evidence="3" key="3">
    <citation type="submission" date="2018-07" db="EMBL/GenBank/DDBJ databases">
        <title>WGS assembly of Glycine max.</title>
        <authorList>
            <person name="Schmutz J."/>
            <person name="Cannon S."/>
            <person name="Schlueter J."/>
            <person name="Ma J."/>
            <person name="Mitros T."/>
            <person name="Nelson W."/>
            <person name="Hyten D."/>
            <person name="Song Q."/>
            <person name="Thelen J."/>
            <person name="Cheng J."/>
            <person name="Xu D."/>
            <person name="Hellsten U."/>
            <person name="May G."/>
            <person name="Yu Y."/>
            <person name="Sakurai T."/>
            <person name="Umezawa T."/>
            <person name="Bhattacharyya M."/>
            <person name="Sandhu D."/>
            <person name="Valliyodan B."/>
            <person name="Lindquist E."/>
            <person name="Peto M."/>
            <person name="Grant D."/>
            <person name="Shu S."/>
            <person name="Goodstein D."/>
            <person name="Barry K."/>
            <person name="Futrell-Griggs M."/>
            <person name="Abernathy B."/>
            <person name="Du J."/>
            <person name="Tian Z."/>
            <person name="Zhu L."/>
            <person name="Gill N."/>
            <person name="Joshi T."/>
            <person name="Libault M."/>
            <person name="Sethuraman A."/>
            <person name="Zhang X."/>
            <person name="Shinozaki K."/>
            <person name="Nguyen H."/>
            <person name="Wing R."/>
            <person name="Cregan P."/>
            <person name="Specht J."/>
            <person name="Grimwood J."/>
            <person name="Rokhsar D."/>
            <person name="Stacey G."/>
            <person name="Shoemaker R."/>
            <person name="Jackson S."/>
        </authorList>
    </citation>
    <scope>NUCLEOTIDE SEQUENCE</scope>
    <source>
        <tissue evidence="3">Callus</tissue>
    </source>
</reference>
<evidence type="ECO:0000259" key="2">
    <source>
        <dbReference type="PROSITE" id="PS50177"/>
    </source>
</evidence>
<dbReference type="EMBL" id="CM000835">
    <property type="protein sequence ID" value="KRH71578.1"/>
    <property type="molecule type" value="Genomic_DNA"/>
</dbReference>
<dbReference type="OMA" id="AFVEYYC"/>
<dbReference type="PaxDb" id="3847-GLYMA02G17980.2"/>
<dbReference type="GO" id="GO:0006913">
    <property type="term" value="P:nucleocytoplasmic transport"/>
    <property type="evidence" value="ECO:0000318"/>
    <property type="project" value="GO_Central"/>
</dbReference>
<dbReference type="HOGENOM" id="CLU_131642_2_0_1"/>
<dbReference type="PROSITE" id="PS50177">
    <property type="entry name" value="NTF2_DOMAIN"/>
    <property type="match status" value="1"/>
</dbReference>
<dbReference type="GO" id="GO:0005737">
    <property type="term" value="C:cytoplasm"/>
    <property type="evidence" value="ECO:0007669"/>
    <property type="project" value="UniProtKB-SubCell"/>
</dbReference>
<comment type="function">
    <text evidence="1">Has a role in nuclear-cytoplasmic transport of proteins and mRNAs.</text>
</comment>